<name>A0A0R0LY60_9MICR</name>
<evidence type="ECO:0000313" key="5">
    <source>
        <dbReference type="Proteomes" id="UP000051530"/>
    </source>
</evidence>
<sequence length="299" mass="34199">MPSDNLLNILETHSFKPKEVLNLLRENPDNNKCFYCKNTGPNCAQLNVGRIICTKCASHLRKNESENIKSLLFDKLEKNQLLRLCIFGNTIKKDFQDDTLLIDQIDQEIKNIKRSVSKTTEIQSKEEKGNPLGSKDEKDIPLVSKTTEIQSKDEKDNPSDFPDQIRSKKIGSISIETLKNKKKVIDNQSSINSLSKNKSLLRNKPSDNKSSDNLNKEQKSDTIQFISLDRPITKFKYKGFDDVGLIQKESVKKEESNEMSYGNLKFTKKQQVKSKSEIIKEKGKNIVDGLLARFKREDV</sequence>
<evidence type="ECO:0000259" key="3">
    <source>
        <dbReference type="PROSITE" id="PS50115"/>
    </source>
</evidence>
<keyword evidence="1" id="KW-0862">Zinc</keyword>
<proteinExistence type="predicted"/>
<dbReference type="InterPro" id="IPR037278">
    <property type="entry name" value="ARFGAP/RecO"/>
</dbReference>
<evidence type="ECO:0000313" key="4">
    <source>
        <dbReference type="EMBL" id="KRH92821.1"/>
    </source>
</evidence>
<dbReference type="AlphaFoldDB" id="A0A0R0LY60"/>
<evidence type="ECO:0000256" key="1">
    <source>
        <dbReference type="PROSITE-ProRule" id="PRU00288"/>
    </source>
</evidence>
<feature type="compositionally biased region" description="Basic and acidic residues" evidence="2">
    <location>
        <begin position="150"/>
        <end position="166"/>
    </location>
</feature>
<dbReference type="PROSITE" id="PS50115">
    <property type="entry name" value="ARFGAP"/>
    <property type="match status" value="1"/>
</dbReference>
<dbReference type="SMART" id="SM00105">
    <property type="entry name" value="ArfGap"/>
    <property type="match status" value="1"/>
</dbReference>
<keyword evidence="1" id="KW-0863">Zinc-finger</keyword>
<dbReference type="GO" id="GO:0008270">
    <property type="term" value="F:zinc ion binding"/>
    <property type="evidence" value="ECO:0007669"/>
    <property type="project" value="UniProtKB-KW"/>
</dbReference>
<organism evidence="4 5">
    <name type="scientific">Pseudoloma neurophilia</name>
    <dbReference type="NCBI Taxonomy" id="146866"/>
    <lineage>
        <taxon>Eukaryota</taxon>
        <taxon>Fungi</taxon>
        <taxon>Fungi incertae sedis</taxon>
        <taxon>Microsporidia</taxon>
        <taxon>Pseudoloma</taxon>
    </lineage>
</organism>
<evidence type="ECO:0000256" key="2">
    <source>
        <dbReference type="SAM" id="MobiDB-lite"/>
    </source>
</evidence>
<dbReference type="VEuPathDB" id="MicrosporidiaDB:M153_2618000560"/>
<comment type="caution">
    <text evidence="4">The sequence shown here is derived from an EMBL/GenBank/DDBJ whole genome shotgun (WGS) entry which is preliminary data.</text>
</comment>
<keyword evidence="5" id="KW-1185">Reference proteome</keyword>
<protein>
    <submittedName>
        <fullName evidence="4">Putative GTPase-activating protein</fullName>
    </submittedName>
</protein>
<accession>A0A0R0LY60</accession>
<feature type="compositionally biased region" description="Basic and acidic residues" evidence="2">
    <location>
        <begin position="123"/>
        <end position="140"/>
    </location>
</feature>
<reference evidence="4 5" key="1">
    <citation type="submission" date="2015-07" db="EMBL/GenBank/DDBJ databases">
        <title>The genome of Pseudoloma neurophilia, a relevant intracellular parasite of the zebrafish.</title>
        <authorList>
            <person name="Ndikumana S."/>
            <person name="Pelin A."/>
            <person name="Sanders J."/>
            <person name="Corradi N."/>
        </authorList>
    </citation>
    <scope>NUCLEOTIDE SEQUENCE [LARGE SCALE GENOMIC DNA]</scope>
    <source>
        <strain evidence="4 5">MK1</strain>
    </source>
</reference>
<dbReference type="Pfam" id="PF01412">
    <property type="entry name" value="ArfGap"/>
    <property type="match status" value="1"/>
</dbReference>
<dbReference type="GO" id="GO:0005096">
    <property type="term" value="F:GTPase activator activity"/>
    <property type="evidence" value="ECO:0007669"/>
    <property type="project" value="InterPro"/>
</dbReference>
<feature type="region of interest" description="Disordered" evidence="2">
    <location>
        <begin position="195"/>
        <end position="218"/>
    </location>
</feature>
<dbReference type="InterPro" id="IPR038508">
    <property type="entry name" value="ArfGAP_dom_sf"/>
</dbReference>
<dbReference type="EMBL" id="LGUB01000656">
    <property type="protein sequence ID" value="KRH92821.1"/>
    <property type="molecule type" value="Genomic_DNA"/>
</dbReference>
<gene>
    <name evidence="4" type="ORF">M153_2618000560</name>
</gene>
<dbReference type="Proteomes" id="UP000051530">
    <property type="component" value="Unassembled WGS sequence"/>
</dbReference>
<dbReference type="InterPro" id="IPR001164">
    <property type="entry name" value="ArfGAP_dom"/>
</dbReference>
<dbReference type="SUPFAM" id="SSF57863">
    <property type="entry name" value="ArfGap/RecO-like zinc finger"/>
    <property type="match status" value="1"/>
</dbReference>
<feature type="compositionally biased region" description="Basic and acidic residues" evidence="2">
    <location>
        <begin position="204"/>
        <end position="218"/>
    </location>
</feature>
<dbReference type="OrthoDB" id="983479at2759"/>
<feature type="domain" description="Arf-GAP" evidence="3">
    <location>
        <begin position="18"/>
        <end position="95"/>
    </location>
</feature>
<feature type="region of interest" description="Disordered" evidence="2">
    <location>
        <begin position="116"/>
        <end position="166"/>
    </location>
</feature>
<dbReference type="Gene3D" id="1.10.220.150">
    <property type="entry name" value="Arf GTPase activating protein"/>
    <property type="match status" value="1"/>
</dbReference>
<keyword evidence="1" id="KW-0479">Metal-binding</keyword>